<gene>
    <name evidence="2" type="ORF">WOLCODRAFT_137031</name>
</gene>
<dbReference type="InterPro" id="IPR046341">
    <property type="entry name" value="SET_dom_sf"/>
</dbReference>
<dbReference type="InterPro" id="IPR053209">
    <property type="entry name" value="Gramillin-biosynth_MTr"/>
</dbReference>
<dbReference type="Proteomes" id="UP000218811">
    <property type="component" value="Unassembled WGS sequence"/>
</dbReference>
<dbReference type="OrthoDB" id="5945798at2759"/>
<sequence>MSHRELIEKAAYHRRSQKEQEHERRQSKGKVLSRMTITGFKKHCSLTPVELLKPTSLSRMLVRKVHHGHYLLCRTITLAWRLTAVQTIIEDIEGAVCDLSIYNFPTMFDATTKDIDNIFPKGLILAIREPTFKPAAQGPDPLIRIDSPSDIIFVEPNSDLLRGITWKSPLPIPKPLATNSTIESYRAEGNRYFKDSQWLPAAFAYSRGLEIYPDAAVLLLNRAEAYLRLQFFSAALADARRAVAASNIELSLRDKALFREARAEYGLGYFEAAKEKFLRWHETHPQDKDVEGWINRSQRRLEEMQFARYDWIGMFKESQRELRLDVADYIGPIQVTQLDGRGGGRGVVATKDISVGELLLVSKAFVCVSESDLSSKETRMSVDMLSSTLNTPTQSATVSRIVQKIYGNPAFHDFVFHLYAGPDYDPPPCSYPPILPEDPIPASPLRPNLTIDAGRLEAICTYNCFEPVPLLCQDFPPDHDVNAVNPTALYLLPSLLNHSCGSNALWTCIGDVMIIRAIAPISAGTEVTLPYTSTMSSFAERRQKLQKHMLSECDCWLCEENRKDGEEVLRLRDSLVSQLMGGRLRAMPLTRLKEFEKQLESTYSTKSLSLRPELSLLHTAIAERLSSTGTVNAIQGALRQYIKALACLGFSVVSDGQASTRMSSSKSKTHMTKALPIATDRIPATAQLPQHIITIMLRMAQQYLSLGDQHNSAGWIQAAQWVSKTVVGGDGQFFMIVYSHILEHFDLQSFARKVLLV</sequence>
<reference evidence="2 3" key="1">
    <citation type="journal article" date="2012" name="Science">
        <title>The Paleozoic origin of enzymatic lignin decomposition reconstructed from 31 fungal genomes.</title>
        <authorList>
            <person name="Floudas D."/>
            <person name="Binder M."/>
            <person name="Riley R."/>
            <person name="Barry K."/>
            <person name="Blanchette R.A."/>
            <person name="Henrissat B."/>
            <person name="Martinez A.T."/>
            <person name="Otillar R."/>
            <person name="Spatafora J.W."/>
            <person name="Yadav J.S."/>
            <person name="Aerts A."/>
            <person name="Benoit I."/>
            <person name="Boyd A."/>
            <person name="Carlson A."/>
            <person name="Copeland A."/>
            <person name="Coutinho P.M."/>
            <person name="de Vries R.P."/>
            <person name="Ferreira P."/>
            <person name="Findley K."/>
            <person name="Foster B."/>
            <person name="Gaskell J."/>
            <person name="Glotzer D."/>
            <person name="Gorecki P."/>
            <person name="Heitman J."/>
            <person name="Hesse C."/>
            <person name="Hori C."/>
            <person name="Igarashi K."/>
            <person name="Jurgens J.A."/>
            <person name="Kallen N."/>
            <person name="Kersten P."/>
            <person name="Kohler A."/>
            <person name="Kuees U."/>
            <person name="Kumar T.K.A."/>
            <person name="Kuo A."/>
            <person name="LaButti K."/>
            <person name="Larrondo L.F."/>
            <person name="Lindquist E."/>
            <person name="Ling A."/>
            <person name="Lombard V."/>
            <person name="Lucas S."/>
            <person name="Lundell T."/>
            <person name="Martin R."/>
            <person name="McLaughlin D.J."/>
            <person name="Morgenstern I."/>
            <person name="Morin E."/>
            <person name="Murat C."/>
            <person name="Nagy L.G."/>
            <person name="Nolan M."/>
            <person name="Ohm R.A."/>
            <person name="Patyshakuliyeva A."/>
            <person name="Rokas A."/>
            <person name="Ruiz-Duenas F.J."/>
            <person name="Sabat G."/>
            <person name="Salamov A."/>
            <person name="Samejima M."/>
            <person name="Schmutz J."/>
            <person name="Slot J.C."/>
            <person name="St John F."/>
            <person name="Stenlid J."/>
            <person name="Sun H."/>
            <person name="Sun S."/>
            <person name="Syed K."/>
            <person name="Tsang A."/>
            <person name="Wiebenga A."/>
            <person name="Young D."/>
            <person name="Pisabarro A."/>
            <person name="Eastwood D.C."/>
            <person name="Martin F."/>
            <person name="Cullen D."/>
            <person name="Grigoriev I.V."/>
            <person name="Hibbett D.S."/>
        </authorList>
    </citation>
    <scope>NUCLEOTIDE SEQUENCE [LARGE SCALE GENOMIC DNA]</scope>
    <source>
        <strain evidence="2 3">MD-104</strain>
    </source>
</reference>
<keyword evidence="3" id="KW-1185">Reference proteome</keyword>
<dbReference type="Gene3D" id="2.170.270.10">
    <property type="entry name" value="SET domain"/>
    <property type="match status" value="1"/>
</dbReference>
<dbReference type="SMART" id="SM00317">
    <property type="entry name" value="SET"/>
    <property type="match status" value="1"/>
</dbReference>
<dbReference type="SUPFAM" id="SSF82199">
    <property type="entry name" value="SET domain"/>
    <property type="match status" value="1"/>
</dbReference>
<evidence type="ECO:0000313" key="2">
    <source>
        <dbReference type="EMBL" id="PCH40833.1"/>
    </source>
</evidence>
<dbReference type="PANTHER" id="PTHR47643">
    <property type="entry name" value="TPR DOMAIN PROTEIN (AFU_ORTHOLOGUE AFUA_5G12710)"/>
    <property type="match status" value="1"/>
</dbReference>
<dbReference type="PROSITE" id="PS50280">
    <property type="entry name" value="SET"/>
    <property type="match status" value="1"/>
</dbReference>
<dbReference type="STRING" id="742152.A0A2H3JLU9"/>
<dbReference type="InterPro" id="IPR001214">
    <property type="entry name" value="SET_dom"/>
</dbReference>
<evidence type="ECO:0000313" key="3">
    <source>
        <dbReference type="Proteomes" id="UP000218811"/>
    </source>
</evidence>
<dbReference type="Gene3D" id="1.25.40.10">
    <property type="entry name" value="Tetratricopeptide repeat domain"/>
    <property type="match status" value="1"/>
</dbReference>
<dbReference type="InterPro" id="IPR011990">
    <property type="entry name" value="TPR-like_helical_dom_sf"/>
</dbReference>
<dbReference type="SUPFAM" id="SSF48452">
    <property type="entry name" value="TPR-like"/>
    <property type="match status" value="1"/>
</dbReference>
<dbReference type="EMBL" id="KB468113">
    <property type="protein sequence ID" value="PCH40833.1"/>
    <property type="molecule type" value="Genomic_DNA"/>
</dbReference>
<dbReference type="AlphaFoldDB" id="A0A2H3JLU9"/>
<dbReference type="Pfam" id="PF00856">
    <property type="entry name" value="SET"/>
    <property type="match status" value="1"/>
</dbReference>
<dbReference type="CDD" id="cd20071">
    <property type="entry name" value="SET_SMYD"/>
    <property type="match status" value="1"/>
</dbReference>
<name>A0A2H3JLU9_WOLCO</name>
<proteinExistence type="predicted"/>
<feature type="domain" description="SET" evidence="1">
    <location>
        <begin position="331"/>
        <end position="532"/>
    </location>
</feature>
<dbReference type="PANTHER" id="PTHR47643:SF2">
    <property type="entry name" value="TPR DOMAIN PROTEIN (AFU_ORTHOLOGUE AFUA_5G12710)"/>
    <property type="match status" value="1"/>
</dbReference>
<protein>
    <recommendedName>
        <fullName evidence="1">SET domain-containing protein</fullName>
    </recommendedName>
</protein>
<evidence type="ECO:0000259" key="1">
    <source>
        <dbReference type="PROSITE" id="PS50280"/>
    </source>
</evidence>
<accession>A0A2H3JLU9</accession>
<organism evidence="2 3">
    <name type="scientific">Wolfiporia cocos (strain MD-104)</name>
    <name type="common">Brown rot fungus</name>
    <dbReference type="NCBI Taxonomy" id="742152"/>
    <lineage>
        <taxon>Eukaryota</taxon>
        <taxon>Fungi</taxon>
        <taxon>Dikarya</taxon>
        <taxon>Basidiomycota</taxon>
        <taxon>Agaricomycotina</taxon>
        <taxon>Agaricomycetes</taxon>
        <taxon>Polyporales</taxon>
        <taxon>Phaeolaceae</taxon>
        <taxon>Wolfiporia</taxon>
    </lineage>
</organism>
<dbReference type="OMA" id="YVGCTFI"/>